<reference evidence="7 8" key="1">
    <citation type="journal article" date="2016" name="Mol. Biol. Evol.">
        <title>Comparative Genomics of Early-Diverging Mushroom-Forming Fungi Provides Insights into the Origins of Lignocellulose Decay Capabilities.</title>
        <authorList>
            <person name="Nagy L.G."/>
            <person name="Riley R."/>
            <person name="Tritt A."/>
            <person name="Adam C."/>
            <person name="Daum C."/>
            <person name="Floudas D."/>
            <person name="Sun H."/>
            <person name="Yadav J.S."/>
            <person name="Pangilinan J."/>
            <person name="Larsson K.H."/>
            <person name="Matsuura K."/>
            <person name="Barry K."/>
            <person name="Labutti K."/>
            <person name="Kuo R."/>
            <person name="Ohm R.A."/>
            <person name="Bhattacharya S.S."/>
            <person name="Shirouzu T."/>
            <person name="Yoshinaga Y."/>
            <person name="Martin F.M."/>
            <person name="Grigoriev I.V."/>
            <person name="Hibbett D.S."/>
        </authorList>
    </citation>
    <scope>NUCLEOTIDE SEQUENCE [LARGE SCALE GENOMIC DNA]</scope>
    <source>
        <strain evidence="7 8">CBS 109695</strain>
    </source>
</reference>
<gene>
    <name evidence="7" type="ORF">FIBSPDRAFT_839828</name>
</gene>
<dbReference type="AlphaFoldDB" id="A0A165XST9"/>
<dbReference type="EMBL" id="KV417712">
    <property type="protein sequence ID" value="KZP08862.1"/>
    <property type="molecule type" value="Genomic_DNA"/>
</dbReference>
<feature type="transmembrane region" description="Helical" evidence="5">
    <location>
        <begin position="429"/>
        <end position="452"/>
    </location>
</feature>
<feature type="transmembrane region" description="Helical" evidence="5">
    <location>
        <begin position="106"/>
        <end position="125"/>
    </location>
</feature>
<evidence type="ECO:0000256" key="5">
    <source>
        <dbReference type="SAM" id="Phobius"/>
    </source>
</evidence>
<sequence>MAEQTTAVPISIDTAEKAISSTPAITTTGQLGAKRDWHFWGIFLSLAVASLTSALDLSAISTALPVIANDLHGSQFVWVGSAYTLSSTAFLPMSGGLAQAFGRRPVILFSLLVFGIGSAMCGAAPSMNFLIAARTIQGIGGGGILSLTSIIVSDLVPLQERGLYQGLIGISWAVATAVGPLIGGALAERGAWRWLFYLNLFTTAVAAAFMLILLRLKNPPGTIREKLARMDWIGNVIVIAASSSLLIALTWGGVQYPWSSPRVLTPLVLGVVGFGVFVFYEAKYAKNPIVPLSILSNRTTASGYLQTFIMSVIMLAISYYLPVYYQACTGASPIATGVDAFGLALTLAPSGIVVGATVAASKRYRPQMWMAWCLLLVGTGLLSILEVDTSRGTSIGIQVISGVGLGLLITTTLFPVLAPLPVSANANAVAFLIFMRSFGQVVWGVTIGATILQNQLVKRLPIEFTSAFPQGAEIAYASINILDKLPQPLQGEVRVAFADALRVIWQVMIGVAGAGLGVSLMMKHVELHKSTDQEWDLDDQNAGVDKEKAIPVLETLPVA</sequence>
<feature type="transmembrane region" description="Helical" evidence="5">
    <location>
        <begin position="232"/>
        <end position="251"/>
    </location>
</feature>
<feature type="transmembrane region" description="Helical" evidence="5">
    <location>
        <begin position="39"/>
        <end position="64"/>
    </location>
</feature>
<feature type="transmembrane region" description="Helical" evidence="5">
    <location>
        <begin position="303"/>
        <end position="321"/>
    </location>
</feature>
<protein>
    <submittedName>
        <fullName evidence="7">MFS general substrate transporter</fullName>
    </submittedName>
</protein>
<dbReference type="InterPro" id="IPR020846">
    <property type="entry name" value="MFS_dom"/>
</dbReference>
<feature type="transmembrane region" description="Helical" evidence="5">
    <location>
        <begin position="194"/>
        <end position="212"/>
    </location>
</feature>
<feature type="transmembrane region" description="Helical" evidence="5">
    <location>
        <begin position="163"/>
        <end position="182"/>
    </location>
</feature>
<dbReference type="GO" id="GO:0022857">
    <property type="term" value="F:transmembrane transporter activity"/>
    <property type="evidence" value="ECO:0007669"/>
    <property type="project" value="InterPro"/>
</dbReference>
<dbReference type="Proteomes" id="UP000076532">
    <property type="component" value="Unassembled WGS sequence"/>
</dbReference>
<keyword evidence="3 5" id="KW-1133">Transmembrane helix</keyword>
<keyword evidence="4 5" id="KW-0472">Membrane</keyword>
<feature type="transmembrane region" description="Helical" evidence="5">
    <location>
        <begin position="131"/>
        <end position="151"/>
    </location>
</feature>
<feature type="transmembrane region" description="Helical" evidence="5">
    <location>
        <begin position="76"/>
        <end position="94"/>
    </location>
</feature>
<dbReference type="OrthoDB" id="3437016at2759"/>
<accession>A0A165XST9</accession>
<dbReference type="STRING" id="436010.A0A165XST9"/>
<evidence type="ECO:0000313" key="8">
    <source>
        <dbReference type="Proteomes" id="UP000076532"/>
    </source>
</evidence>
<name>A0A165XST9_9AGAM</name>
<evidence type="ECO:0000313" key="7">
    <source>
        <dbReference type="EMBL" id="KZP08862.1"/>
    </source>
</evidence>
<dbReference type="SUPFAM" id="SSF103473">
    <property type="entry name" value="MFS general substrate transporter"/>
    <property type="match status" value="1"/>
</dbReference>
<dbReference type="InterPro" id="IPR011701">
    <property type="entry name" value="MFS"/>
</dbReference>
<evidence type="ECO:0000256" key="2">
    <source>
        <dbReference type="ARBA" id="ARBA00022692"/>
    </source>
</evidence>
<dbReference type="PROSITE" id="PS50850">
    <property type="entry name" value="MFS"/>
    <property type="match status" value="1"/>
</dbReference>
<feature type="transmembrane region" description="Helical" evidence="5">
    <location>
        <begin position="341"/>
        <end position="361"/>
    </location>
</feature>
<feature type="transmembrane region" description="Helical" evidence="5">
    <location>
        <begin position="368"/>
        <end position="385"/>
    </location>
</feature>
<keyword evidence="2 5" id="KW-0812">Transmembrane</keyword>
<proteinExistence type="predicted"/>
<dbReference type="Gene3D" id="1.20.1250.20">
    <property type="entry name" value="MFS general substrate transporter like domains"/>
    <property type="match status" value="1"/>
</dbReference>
<organism evidence="7 8">
    <name type="scientific">Athelia psychrophila</name>
    <dbReference type="NCBI Taxonomy" id="1759441"/>
    <lineage>
        <taxon>Eukaryota</taxon>
        <taxon>Fungi</taxon>
        <taxon>Dikarya</taxon>
        <taxon>Basidiomycota</taxon>
        <taxon>Agaricomycotina</taxon>
        <taxon>Agaricomycetes</taxon>
        <taxon>Agaricomycetidae</taxon>
        <taxon>Atheliales</taxon>
        <taxon>Atheliaceae</taxon>
        <taxon>Athelia</taxon>
    </lineage>
</organism>
<evidence type="ECO:0000256" key="1">
    <source>
        <dbReference type="ARBA" id="ARBA00004141"/>
    </source>
</evidence>
<feature type="transmembrane region" description="Helical" evidence="5">
    <location>
        <begin position="263"/>
        <end position="282"/>
    </location>
</feature>
<evidence type="ECO:0000256" key="4">
    <source>
        <dbReference type="ARBA" id="ARBA00023136"/>
    </source>
</evidence>
<feature type="transmembrane region" description="Helical" evidence="5">
    <location>
        <begin position="503"/>
        <end position="522"/>
    </location>
</feature>
<dbReference type="Pfam" id="PF07690">
    <property type="entry name" value="MFS_1"/>
    <property type="match status" value="1"/>
</dbReference>
<comment type="subcellular location">
    <subcellularLocation>
        <location evidence="1">Membrane</location>
        <topology evidence="1">Multi-pass membrane protein</topology>
    </subcellularLocation>
</comment>
<feature type="domain" description="Major facilitator superfamily (MFS) profile" evidence="6">
    <location>
        <begin position="42"/>
        <end position="490"/>
    </location>
</feature>
<evidence type="ECO:0000259" key="6">
    <source>
        <dbReference type="PROSITE" id="PS50850"/>
    </source>
</evidence>
<dbReference type="PANTHER" id="PTHR23501">
    <property type="entry name" value="MAJOR FACILITATOR SUPERFAMILY"/>
    <property type="match status" value="1"/>
</dbReference>
<evidence type="ECO:0000256" key="3">
    <source>
        <dbReference type="ARBA" id="ARBA00022989"/>
    </source>
</evidence>
<dbReference type="PANTHER" id="PTHR23501:SF102">
    <property type="entry name" value="DRUG TRANSPORTER, PUTATIVE (AFU_ORTHOLOGUE AFUA_3G08530)-RELATED"/>
    <property type="match status" value="1"/>
</dbReference>
<feature type="transmembrane region" description="Helical" evidence="5">
    <location>
        <begin position="397"/>
        <end position="417"/>
    </location>
</feature>
<dbReference type="GO" id="GO:0005886">
    <property type="term" value="C:plasma membrane"/>
    <property type="evidence" value="ECO:0007669"/>
    <property type="project" value="TreeGrafter"/>
</dbReference>
<dbReference type="InterPro" id="IPR036259">
    <property type="entry name" value="MFS_trans_sf"/>
</dbReference>
<keyword evidence="8" id="KW-1185">Reference proteome</keyword>
<dbReference type="PRINTS" id="PR01036">
    <property type="entry name" value="TCRTETB"/>
</dbReference>